<evidence type="ECO:0000313" key="1">
    <source>
        <dbReference type="EMBL" id="CAF4444151.1"/>
    </source>
</evidence>
<accession>A0A820RVI5</accession>
<evidence type="ECO:0000313" key="2">
    <source>
        <dbReference type="Proteomes" id="UP000663844"/>
    </source>
</evidence>
<name>A0A820RVI5_9BILA</name>
<protein>
    <submittedName>
        <fullName evidence="1">Uncharacterized protein</fullName>
    </submittedName>
</protein>
<comment type="caution">
    <text evidence="1">The sequence shown here is derived from an EMBL/GenBank/DDBJ whole genome shotgun (WGS) entry which is preliminary data.</text>
</comment>
<gene>
    <name evidence="1" type="ORF">OXD698_LOCUS53998</name>
</gene>
<proteinExistence type="predicted"/>
<feature type="non-terminal residue" evidence="1">
    <location>
        <position position="1"/>
    </location>
</feature>
<dbReference type="Proteomes" id="UP000663844">
    <property type="component" value="Unassembled WGS sequence"/>
</dbReference>
<dbReference type="EMBL" id="CAJOAZ010031994">
    <property type="protein sequence ID" value="CAF4444151.1"/>
    <property type="molecule type" value="Genomic_DNA"/>
</dbReference>
<reference evidence="1" key="1">
    <citation type="submission" date="2021-02" db="EMBL/GenBank/DDBJ databases">
        <authorList>
            <person name="Nowell W R."/>
        </authorList>
    </citation>
    <scope>NUCLEOTIDE SEQUENCE</scope>
</reference>
<dbReference type="AlphaFoldDB" id="A0A820RVI5"/>
<sequence length="38" mass="4407">QALYVAQQLISNNDTEMLAKANTDDFTKIQWKREVEPP</sequence>
<organism evidence="1 2">
    <name type="scientific">Adineta steineri</name>
    <dbReference type="NCBI Taxonomy" id="433720"/>
    <lineage>
        <taxon>Eukaryota</taxon>
        <taxon>Metazoa</taxon>
        <taxon>Spiralia</taxon>
        <taxon>Gnathifera</taxon>
        <taxon>Rotifera</taxon>
        <taxon>Eurotatoria</taxon>
        <taxon>Bdelloidea</taxon>
        <taxon>Adinetida</taxon>
        <taxon>Adinetidae</taxon>
        <taxon>Adineta</taxon>
    </lineage>
</organism>